<feature type="region of interest" description="Disordered" evidence="1">
    <location>
        <begin position="416"/>
        <end position="444"/>
    </location>
</feature>
<dbReference type="PANTHER" id="PTHR12854:SF7">
    <property type="entry name" value="ATAXIN-2 HOMOLOG"/>
    <property type="match status" value="1"/>
</dbReference>
<dbReference type="InterPro" id="IPR045117">
    <property type="entry name" value="ATXN2-like"/>
</dbReference>
<dbReference type="GO" id="GO:0010494">
    <property type="term" value="C:cytoplasmic stress granule"/>
    <property type="evidence" value="ECO:0007669"/>
    <property type="project" value="TreeGrafter"/>
</dbReference>
<evidence type="ECO:0000313" key="3">
    <source>
        <dbReference type="EMBL" id="OSX58862.1"/>
    </source>
</evidence>
<feature type="region of interest" description="Disordered" evidence="1">
    <location>
        <begin position="579"/>
        <end position="609"/>
    </location>
</feature>
<organism evidence="3 4">
    <name type="scientific">Postia placenta MAD-698-R-SB12</name>
    <dbReference type="NCBI Taxonomy" id="670580"/>
    <lineage>
        <taxon>Eukaryota</taxon>
        <taxon>Fungi</taxon>
        <taxon>Dikarya</taxon>
        <taxon>Basidiomycota</taxon>
        <taxon>Agaricomycotina</taxon>
        <taxon>Agaricomycetes</taxon>
        <taxon>Polyporales</taxon>
        <taxon>Adustoporiaceae</taxon>
        <taxon>Rhodonia</taxon>
    </lineage>
</organism>
<protein>
    <recommendedName>
        <fullName evidence="2">LsmAD domain-containing protein</fullName>
    </recommendedName>
</protein>
<feature type="region of interest" description="Disordered" evidence="1">
    <location>
        <begin position="459"/>
        <end position="489"/>
    </location>
</feature>
<feature type="region of interest" description="Disordered" evidence="1">
    <location>
        <begin position="1"/>
        <end position="69"/>
    </location>
</feature>
<dbReference type="EMBL" id="KZ110603">
    <property type="protein sequence ID" value="OSX58862.1"/>
    <property type="molecule type" value="Genomic_DNA"/>
</dbReference>
<evidence type="ECO:0000259" key="2">
    <source>
        <dbReference type="SMART" id="SM01272"/>
    </source>
</evidence>
<feature type="compositionally biased region" description="Pro residues" evidence="1">
    <location>
        <begin position="797"/>
        <end position="807"/>
    </location>
</feature>
<dbReference type="OrthoDB" id="2275718at2759"/>
<gene>
    <name evidence="3" type="ORF">POSPLADRAFT_1067357</name>
</gene>
<feature type="region of interest" description="Disordered" evidence="1">
    <location>
        <begin position="749"/>
        <end position="824"/>
    </location>
</feature>
<proteinExistence type="predicted"/>
<feature type="compositionally biased region" description="Polar residues" evidence="1">
    <location>
        <begin position="33"/>
        <end position="43"/>
    </location>
</feature>
<dbReference type="STRING" id="670580.A0A1X6MRN6"/>
<feature type="compositionally biased region" description="Low complexity" evidence="1">
    <location>
        <begin position="648"/>
        <end position="661"/>
    </location>
</feature>
<feature type="compositionally biased region" description="Pro residues" evidence="1">
    <location>
        <begin position="662"/>
        <end position="674"/>
    </location>
</feature>
<feature type="compositionally biased region" description="Low complexity" evidence="1">
    <location>
        <begin position="16"/>
        <end position="31"/>
    </location>
</feature>
<feature type="compositionally biased region" description="Low complexity" evidence="1">
    <location>
        <begin position="342"/>
        <end position="355"/>
    </location>
</feature>
<feature type="region of interest" description="Disordered" evidence="1">
    <location>
        <begin position="133"/>
        <end position="156"/>
    </location>
</feature>
<dbReference type="RefSeq" id="XP_024335656.1">
    <property type="nucleotide sequence ID" value="XM_024482177.1"/>
</dbReference>
<dbReference type="GO" id="GO:0034063">
    <property type="term" value="P:stress granule assembly"/>
    <property type="evidence" value="ECO:0007669"/>
    <property type="project" value="TreeGrafter"/>
</dbReference>
<evidence type="ECO:0000256" key="1">
    <source>
        <dbReference type="SAM" id="MobiDB-lite"/>
    </source>
</evidence>
<accession>A0A1X6MRN6</accession>
<feature type="domain" description="LsmAD" evidence="2">
    <location>
        <begin position="217"/>
        <end position="288"/>
    </location>
</feature>
<dbReference type="SMART" id="SM01272">
    <property type="entry name" value="LsmAD"/>
    <property type="match status" value="1"/>
</dbReference>
<dbReference type="PRINTS" id="PR01217">
    <property type="entry name" value="PRICHEXTENSN"/>
</dbReference>
<reference evidence="3 4" key="1">
    <citation type="submission" date="2017-04" db="EMBL/GenBank/DDBJ databases">
        <title>Genome Sequence of the Model Brown-Rot Fungus Postia placenta SB12.</title>
        <authorList>
            <consortium name="DOE Joint Genome Institute"/>
            <person name="Gaskell J."/>
            <person name="Kersten P."/>
            <person name="Larrondo L.F."/>
            <person name="Canessa P."/>
            <person name="Martinez D."/>
            <person name="Hibbett D."/>
            <person name="Schmoll M."/>
            <person name="Kubicek C.P."/>
            <person name="Martinez A.T."/>
            <person name="Yadav J."/>
            <person name="Master E."/>
            <person name="Magnuson J.K."/>
            <person name="James T."/>
            <person name="Yaver D."/>
            <person name="Berka R."/>
            <person name="Labutti K."/>
            <person name="Lipzen A."/>
            <person name="Aerts A."/>
            <person name="Barry K."/>
            <person name="Henrissat B."/>
            <person name="Blanchette R."/>
            <person name="Grigoriev I."/>
            <person name="Cullen D."/>
        </authorList>
    </citation>
    <scope>NUCLEOTIDE SEQUENCE [LARGE SCALE GENOMIC DNA]</scope>
    <source>
        <strain evidence="3 4">MAD-698-R-SB12</strain>
    </source>
</reference>
<name>A0A1X6MRN6_9APHY</name>
<keyword evidence="4" id="KW-1185">Reference proteome</keyword>
<dbReference type="Pfam" id="PF06741">
    <property type="entry name" value="LsmAD"/>
    <property type="match status" value="1"/>
</dbReference>
<sequence>MATTARQPKPQRKGMPEPGARRAPAWGGARASPTFSPGNNNARLPNGPPAATGAFPPLGHPAGNDKENPHDRILAQLIGLTTHIRYEGTIASTSGEGDTTGVTLRDVKDLSAPGAPLKETLFIAATNIEQWSSGPADAKAPTTTNGDSFKTDTDISKAPAPRRERELLAWADDIPGSGPGSPPLGAVGLGKDRDEQTFGPGANGSGWNQFEVNERLFGVKAGFDEEAYTTKLDRNAPDYKERERRAAAIANEIMQSTTNNVHIAEERVQNLAGDSVNEEERYGAVVRGANAYVPPGARKTNSASPGQGKQEVPKVAVNAPDGSAVSADKTQTGTSTPPPKATSPAPGATQAQPAADAVPAFRSFVSNEKDRLLKKKQALMKNEMDKRMAELVKFSQSFKLNKPIPDDLVPILAKDEDKQRQIREKSTKDAESAQARAIGTSGTAPVVARAPPVSQATMPLASGKPLQGQPITRQSVPGGKTRAAEAGKGRPSMFIQAIPPFKGKRTSTSNVPVSMSVSSAAPSGATSPLSPTAVNRLNVNASSFRPTVKSISPPVSLNIRMYWWMLIYDYAMQSGSPNLNGHASPKPKPGDTSSQGPPNPFFGTRLPKKGMPVHIKEDFNPFRHNKVADAAQVSPTWPYNGKRYMQMFPPLQTPPQQQSPPMAHPPPPPMPPPQYEDDPSAGQVATRGPYMYPYPPYYPGQPMMPGMGPPPPGAYMPPPFMHPMQYPHMPPNAMYGGAPMGQMPPPQAYLAPPPGAYPAPPNGAGPRPSMPPTPIPSHANPYYHQSPQLQHAMPYPMMMPPPGPPHPYDGSQAPPVQMGGVGHA</sequence>
<feature type="region of interest" description="Disordered" evidence="1">
    <location>
        <begin position="648"/>
        <end position="682"/>
    </location>
</feature>
<dbReference type="Proteomes" id="UP000194127">
    <property type="component" value="Unassembled WGS sequence"/>
</dbReference>
<dbReference type="InterPro" id="IPR009604">
    <property type="entry name" value="LsmAD_domain"/>
</dbReference>
<evidence type="ECO:0000313" key="4">
    <source>
        <dbReference type="Proteomes" id="UP000194127"/>
    </source>
</evidence>
<feature type="compositionally biased region" description="Basic and acidic residues" evidence="1">
    <location>
        <begin position="416"/>
        <end position="431"/>
    </location>
</feature>
<dbReference type="AlphaFoldDB" id="A0A1X6MRN6"/>
<dbReference type="GeneID" id="36327127"/>
<dbReference type="GO" id="GO:0003729">
    <property type="term" value="F:mRNA binding"/>
    <property type="evidence" value="ECO:0007669"/>
    <property type="project" value="TreeGrafter"/>
</dbReference>
<feature type="region of interest" description="Disordered" evidence="1">
    <location>
        <begin position="292"/>
        <end position="355"/>
    </location>
</feature>
<dbReference type="PANTHER" id="PTHR12854">
    <property type="entry name" value="ATAXIN 2-RELATED"/>
    <property type="match status" value="1"/>
</dbReference>
<feature type="compositionally biased region" description="Pro residues" evidence="1">
    <location>
        <begin position="749"/>
        <end position="775"/>
    </location>
</feature>